<dbReference type="AlphaFoldDB" id="A0A285U2Y6"/>
<sequence>MNQPAALSERYAKGMETRRSVLGDAHVDRASAQATAFDQPFQTLITESAWGTVWSGTQWTKRERSIVTIALLAALGQDDEVAMHVRATANTGATEEDIREALMHVAIYAGVPAANHAFKIAKLALAELRANNSQEENKG</sequence>
<evidence type="ECO:0000259" key="1">
    <source>
        <dbReference type="Pfam" id="PF02627"/>
    </source>
</evidence>
<dbReference type="InterPro" id="IPR029032">
    <property type="entry name" value="AhpD-like"/>
</dbReference>
<proteinExistence type="predicted"/>
<dbReference type="InterPro" id="IPR003779">
    <property type="entry name" value="CMD-like"/>
</dbReference>
<dbReference type="OrthoDB" id="9801400at2"/>
<evidence type="ECO:0000313" key="3">
    <source>
        <dbReference type="Proteomes" id="UP000219167"/>
    </source>
</evidence>
<feature type="domain" description="Carboxymuconolactone decarboxylase-like" evidence="1">
    <location>
        <begin position="41"/>
        <end position="122"/>
    </location>
</feature>
<gene>
    <name evidence="2" type="ORF">SAMN05892877_102114</name>
</gene>
<dbReference type="Proteomes" id="UP000219167">
    <property type="component" value="Unassembled WGS sequence"/>
</dbReference>
<dbReference type="InterPro" id="IPR052512">
    <property type="entry name" value="4CMD/NDH-1_regulator"/>
</dbReference>
<keyword evidence="3" id="KW-1185">Reference proteome</keyword>
<dbReference type="GO" id="GO:0051920">
    <property type="term" value="F:peroxiredoxin activity"/>
    <property type="evidence" value="ECO:0007669"/>
    <property type="project" value="InterPro"/>
</dbReference>
<dbReference type="Gene3D" id="1.20.1290.10">
    <property type="entry name" value="AhpD-like"/>
    <property type="match status" value="1"/>
</dbReference>
<dbReference type="PANTHER" id="PTHR33570">
    <property type="entry name" value="4-CARBOXYMUCONOLACTONE DECARBOXYLASE FAMILY PROTEIN"/>
    <property type="match status" value="1"/>
</dbReference>
<dbReference type="RefSeq" id="WP_097136244.1">
    <property type="nucleotide sequence ID" value="NZ_OBQD01000002.1"/>
</dbReference>
<organism evidence="2 3">
    <name type="scientific">Rhizobium subbaraonis</name>
    <dbReference type="NCBI Taxonomy" id="908946"/>
    <lineage>
        <taxon>Bacteria</taxon>
        <taxon>Pseudomonadati</taxon>
        <taxon>Pseudomonadota</taxon>
        <taxon>Alphaproteobacteria</taxon>
        <taxon>Hyphomicrobiales</taxon>
        <taxon>Rhizobiaceae</taxon>
        <taxon>Rhizobium/Agrobacterium group</taxon>
        <taxon>Rhizobium</taxon>
    </lineage>
</organism>
<dbReference type="InterPro" id="IPR012788">
    <property type="entry name" value="Decarb_PcaC"/>
</dbReference>
<dbReference type="PANTHER" id="PTHR33570:SF2">
    <property type="entry name" value="CARBOXYMUCONOLACTONE DECARBOXYLASE-LIKE DOMAIN-CONTAINING PROTEIN"/>
    <property type="match status" value="1"/>
</dbReference>
<protein>
    <submittedName>
        <fullName evidence="2">4-carboxymuconolactone decarboxylase</fullName>
    </submittedName>
</protein>
<dbReference type="NCBIfam" id="TIGR02425">
    <property type="entry name" value="decarb_PcaC"/>
    <property type="match status" value="1"/>
</dbReference>
<evidence type="ECO:0000313" key="2">
    <source>
        <dbReference type="EMBL" id="SOC35778.1"/>
    </source>
</evidence>
<dbReference type="EMBL" id="OBQD01000002">
    <property type="protein sequence ID" value="SOC35778.1"/>
    <property type="molecule type" value="Genomic_DNA"/>
</dbReference>
<reference evidence="2 3" key="1">
    <citation type="submission" date="2017-08" db="EMBL/GenBank/DDBJ databases">
        <authorList>
            <person name="de Groot N.N."/>
        </authorList>
    </citation>
    <scope>NUCLEOTIDE SEQUENCE [LARGE SCALE GENOMIC DNA]</scope>
    <source>
        <strain evidence="2 3">JC85</strain>
    </source>
</reference>
<accession>A0A285U2Y6</accession>
<dbReference type="Pfam" id="PF02627">
    <property type="entry name" value="CMD"/>
    <property type="match status" value="1"/>
</dbReference>
<name>A0A285U2Y6_9HYPH</name>
<dbReference type="SUPFAM" id="SSF69118">
    <property type="entry name" value="AhpD-like"/>
    <property type="match status" value="1"/>
</dbReference>